<reference evidence="1" key="1">
    <citation type="submission" date="2025-05" db="UniProtKB">
        <authorList>
            <consortium name="Ensembl"/>
        </authorList>
    </citation>
    <scope>IDENTIFICATION</scope>
</reference>
<proteinExistence type="predicted"/>
<accession>A0A8C7HEW5</accession>
<dbReference type="Ensembl" id="ENSOKIT00005060749.1">
    <property type="protein sequence ID" value="ENSOKIP00005057146.1"/>
    <property type="gene ID" value="ENSOKIG00005024513.1"/>
</dbReference>
<sequence>IFFLLQIPDVEPRALHELSLCCLSLTLTSELIVAPPSHQICQSAAVMLRMRVKKHWKKISPDHRERLAALCCPIPPPPSVIFKSSVFGLLNEFPLSIIF</sequence>
<dbReference type="Proteomes" id="UP000694557">
    <property type="component" value="Unassembled WGS sequence"/>
</dbReference>
<protein>
    <submittedName>
        <fullName evidence="1">Uncharacterized protein</fullName>
    </submittedName>
</protein>
<evidence type="ECO:0000313" key="1">
    <source>
        <dbReference type="Ensembl" id="ENSOKIP00005057168.1"/>
    </source>
</evidence>
<dbReference type="GeneTree" id="ENSGT01010000230103"/>
<dbReference type="Ensembl" id="ENSOKIT00005060771.1">
    <property type="protein sequence ID" value="ENSOKIP00005057168.1"/>
    <property type="gene ID" value="ENSOKIG00005024522.1"/>
</dbReference>
<keyword evidence="2" id="KW-1185">Reference proteome</keyword>
<name>A0A8C7HEW5_ONCKI</name>
<organism evidence="1 2">
    <name type="scientific">Oncorhynchus kisutch</name>
    <name type="common">Coho salmon</name>
    <name type="synonym">Salmo kisutch</name>
    <dbReference type="NCBI Taxonomy" id="8019"/>
    <lineage>
        <taxon>Eukaryota</taxon>
        <taxon>Metazoa</taxon>
        <taxon>Chordata</taxon>
        <taxon>Craniata</taxon>
        <taxon>Vertebrata</taxon>
        <taxon>Euteleostomi</taxon>
        <taxon>Actinopterygii</taxon>
        <taxon>Neopterygii</taxon>
        <taxon>Teleostei</taxon>
        <taxon>Protacanthopterygii</taxon>
        <taxon>Salmoniformes</taxon>
        <taxon>Salmonidae</taxon>
        <taxon>Salmoninae</taxon>
        <taxon>Oncorhynchus</taxon>
    </lineage>
</organism>
<dbReference type="AlphaFoldDB" id="A0A8C7HEW5"/>
<evidence type="ECO:0000313" key="2">
    <source>
        <dbReference type="Proteomes" id="UP000694557"/>
    </source>
</evidence>